<comment type="similarity">
    <text evidence="1">Belongs to the ABC transporter superfamily.</text>
</comment>
<proteinExistence type="inferred from homology"/>
<evidence type="ECO:0000259" key="5">
    <source>
        <dbReference type="PROSITE" id="PS50893"/>
    </source>
</evidence>
<keyword evidence="6" id="KW-0378">Hydrolase</keyword>
<evidence type="ECO:0000313" key="6">
    <source>
        <dbReference type="EMBL" id="TWT83570.1"/>
    </source>
</evidence>
<dbReference type="GO" id="GO:0016887">
    <property type="term" value="F:ATP hydrolysis activity"/>
    <property type="evidence" value="ECO:0007669"/>
    <property type="project" value="InterPro"/>
</dbReference>
<dbReference type="Pfam" id="PF00005">
    <property type="entry name" value="ABC_tran"/>
    <property type="match status" value="1"/>
</dbReference>
<reference evidence="6 7" key="1">
    <citation type="submission" date="2019-02" db="EMBL/GenBank/DDBJ databases">
        <title>Deep-cultivation of Planctomycetes and their phenomic and genomic characterization uncovers novel biology.</title>
        <authorList>
            <person name="Wiegand S."/>
            <person name="Jogler M."/>
            <person name="Boedeker C."/>
            <person name="Pinto D."/>
            <person name="Vollmers J."/>
            <person name="Rivas-Marin E."/>
            <person name="Kohn T."/>
            <person name="Peeters S.H."/>
            <person name="Heuer A."/>
            <person name="Rast P."/>
            <person name="Oberbeckmann S."/>
            <person name="Bunk B."/>
            <person name="Jeske O."/>
            <person name="Meyerdierks A."/>
            <person name="Storesund J.E."/>
            <person name="Kallscheuer N."/>
            <person name="Luecker S."/>
            <person name="Lage O.M."/>
            <person name="Pohl T."/>
            <person name="Merkel B.J."/>
            <person name="Hornburger P."/>
            <person name="Mueller R.-W."/>
            <person name="Bruemmer F."/>
            <person name="Labrenz M."/>
            <person name="Spormann A.M."/>
            <person name="Op Den Camp H."/>
            <person name="Overmann J."/>
            <person name="Amann R."/>
            <person name="Jetten M.S.M."/>
            <person name="Mascher T."/>
            <person name="Medema M.H."/>
            <person name="Devos D.P."/>
            <person name="Kaster A.-K."/>
            <person name="Ovreas L."/>
            <person name="Rohde M."/>
            <person name="Galperin M.Y."/>
            <person name="Jogler C."/>
        </authorList>
    </citation>
    <scope>NUCLEOTIDE SEQUENCE [LARGE SCALE GENOMIC DNA]</scope>
    <source>
        <strain evidence="6 7">CA13</strain>
    </source>
</reference>
<dbReference type="InterPro" id="IPR003593">
    <property type="entry name" value="AAA+_ATPase"/>
</dbReference>
<keyword evidence="2" id="KW-0813">Transport</keyword>
<evidence type="ECO:0000256" key="1">
    <source>
        <dbReference type="ARBA" id="ARBA00005417"/>
    </source>
</evidence>
<dbReference type="SUPFAM" id="SSF52540">
    <property type="entry name" value="P-loop containing nucleoside triphosphate hydrolases"/>
    <property type="match status" value="1"/>
</dbReference>
<evidence type="ECO:0000256" key="3">
    <source>
        <dbReference type="ARBA" id="ARBA00022741"/>
    </source>
</evidence>
<dbReference type="RefSeq" id="WP_146400829.1">
    <property type="nucleotide sequence ID" value="NZ_SJPJ01000001.1"/>
</dbReference>
<sequence length="340" mass="37053">MDQPNFAAIHAVGLTRYFESKCVVNNLDFRVPSGKVTALLGLNGAGKTTTLRMMMGLLAPTRGTCQTLGVDSQSMSPEHLSRIGYLVEGHYLYPWMKVTEVARFARDGQTVFDDRRFDEIVHHFGIMTSQRCGDLSRGQRAGVSLAATLAADPELLVLDDPALGLDPVSRRSLNETLVDFAAQTTTDDRPRTVLLSTHLIDDVERIADEIAVMIAGRLLIHASVAEFQNRVTRYAFDVPAESENESLVSQMQAAIDGLVESRMVGKHCTVCVADAADDVAEQLAKLSSGSVETLAASLDELVVAYLSRDRAEHSFLAKRNGHKVEEMSSSSVVTNGEQAR</sequence>
<dbReference type="CDD" id="cd03230">
    <property type="entry name" value="ABC_DR_subfamily_A"/>
    <property type="match status" value="1"/>
</dbReference>
<evidence type="ECO:0000256" key="4">
    <source>
        <dbReference type="ARBA" id="ARBA00022840"/>
    </source>
</evidence>
<dbReference type="Gene3D" id="3.40.50.300">
    <property type="entry name" value="P-loop containing nucleotide triphosphate hydrolases"/>
    <property type="match status" value="1"/>
</dbReference>
<gene>
    <name evidence="6" type="primary">yxlF_4</name>
    <name evidence="6" type="ORF">CA13_50360</name>
</gene>
<dbReference type="OrthoDB" id="9795548at2"/>
<organism evidence="6 7">
    <name type="scientific">Novipirellula herctigrandis</name>
    <dbReference type="NCBI Taxonomy" id="2527986"/>
    <lineage>
        <taxon>Bacteria</taxon>
        <taxon>Pseudomonadati</taxon>
        <taxon>Planctomycetota</taxon>
        <taxon>Planctomycetia</taxon>
        <taxon>Pirellulales</taxon>
        <taxon>Pirellulaceae</taxon>
        <taxon>Novipirellula</taxon>
    </lineage>
</organism>
<protein>
    <submittedName>
        <fullName evidence="6">Putative ABC transporter ATP-binding protein YxlF</fullName>
        <ecNumber evidence="6">3.6.3.-</ecNumber>
    </submittedName>
</protein>
<keyword evidence="7" id="KW-1185">Reference proteome</keyword>
<dbReference type="PANTHER" id="PTHR43335">
    <property type="entry name" value="ABC TRANSPORTER, ATP-BINDING PROTEIN"/>
    <property type="match status" value="1"/>
</dbReference>
<dbReference type="Proteomes" id="UP000315010">
    <property type="component" value="Unassembled WGS sequence"/>
</dbReference>
<dbReference type="GO" id="GO:0005524">
    <property type="term" value="F:ATP binding"/>
    <property type="evidence" value="ECO:0007669"/>
    <property type="project" value="UniProtKB-KW"/>
</dbReference>
<dbReference type="InterPro" id="IPR027417">
    <property type="entry name" value="P-loop_NTPase"/>
</dbReference>
<dbReference type="PROSITE" id="PS50893">
    <property type="entry name" value="ABC_TRANSPORTER_2"/>
    <property type="match status" value="1"/>
</dbReference>
<dbReference type="AlphaFoldDB" id="A0A5C5Z8P3"/>
<comment type="caution">
    <text evidence="6">The sequence shown here is derived from an EMBL/GenBank/DDBJ whole genome shotgun (WGS) entry which is preliminary data.</text>
</comment>
<dbReference type="EMBL" id="SJPJ01000001">
    <property type="protein sequence ID" value="TWT83570.1"/>
    <property type="molecule type" value="Genomic_DNA"/>
</dbReference>
<accession>A0A5C5Z8P3</accession>
<feature type="domain" description="ABC transporter" evidence="5">
    <location>
        <begin position="9"/>
        <end position="240"/>
    </location>
</feature>
<evidence type="ECO:0000256" key="2">
    <source>
        <dbReference type="ARBA" id="ARBA00022448"/>
    </source>
</evidence>
<keyword evidence="4 6" id="KW-0067">ATP-binding</keyword>
<name>A0A5C5Z8P3_9BACT</name>
<evidence type="ECO:0000313" key="7">
    <source>
        <dbReference type="Proteomes" id="UP000315010"/>
    </source>
</evidence>
<keyword evidence="3" id="KW-0547">Nucleotide-binding</keyword>
<dbReference type="InterPro" id="IPR003439">
    <property type="entry name" value="ABC_transporter-like_ATP-bd"/>
</dbReference>
<dbReference type="SMART" id="SM00382">
    <property type="entry name" value="AAA"/>
    <property type="match status" value="1"/>
</dbReference>
<dbReference type="EC" id="3.6.3.-" evidence="6"/>